<dbReference type="GO" id="GO:0046872">
    <property type="term" value="F:metal ion binding"/>
    <property type="evidence" value="ECO:0007669"/>
    <property type="project" value="UniProtKB-KW"/>
</dbReference>
<dbReference type="EMBL" id="HBIX01014143">
    <property type="protein sequence ID" value="CAE0717629.1"/>
    <property type="molecule type" value="Transcribed_RNA"/>
</dbReference>
<evidence type="ECO:0000313" key="15">
    <source>
        <dbReference type="EMBL" id="CAE0717629.1"/>
    </source>
</evidence>
<dbReference type="EC" id="3.1.3.7" evidence="2"/>
<dbReference type="GO" id="GO:0008441">
    <property type="term" value="F:3'(2'),5'-bisphosphate nucleotidase activity"/>
    <property type="evidence" value="ECO:0007669"/>
    <property type="project" value="UniProtKB-EC"/>
</dbReference>
<protein>
    <recommendedName>
        <fullName evidence="6">3'(2'),5'-bisphosphate nucleotidase 1</fullName>
        <ecNumber evidence="10">3.1.3.57</ecNumber>
        <ecNumber evidence="2">3.1.3.7</ecNumber>
    </recommendedName>
    <alternativeName>
        <fullName evidence="11">3'-phosphoadenosine 5'-phosphate phosphatase</fullName>
    </alternativeName>
    <alternativeName>
        <fullName evidence="7">Bisphosphate 3'-nucleotidase 1</fullName>
    </alternativeName>
    <alternativeName>
        <fullName evidence="12">Inositol-polyphosphate 1-phosphatase</fullName>
    </alternativeName>
</protein>
<feature type="binding site" evidence="13">
    <location>
        <position position="416"/>
    </location>
    <ligand>
        <name>Mg(2+)</name>
        <dbReference type="ChEBI" id="CHEBI:18420"/>
        <label>1</label>
        <note>catalytic</note>
    </ligand>
</feature>
<dbReference type="InterPro" id="IPR020550">
    <property type="entry name" value="Inositol_monophosphatase_CS"/>
</dbReference>
<proteinExistence type="inferred from homology"/>
<evidence type="ECO:0000256" key="12">
    <source>
        <dbReference type="ARBA" id="ARBA00044554"/>
    </source>
</evidence>
<dbReference type="InterPro" id="IPR000760">
    <property type="entry name" value="Inositol_monophosphatase-like"/>
</dbReference>
<accession>A0A7S4AJ64</accession>
<dbReference type="SUPFAM" id="SSF56655">
    <property type="entry name" value="Carbohydrate phosphatase"/>
    <property type="match status" value="1"/>
</dbReference>
<comment type="catalytic activity">
    <reaction evidence="9">
        <text>1D-myo-inositol 1,4-bisphosphate + H2O = 1D-myo-inositol 4-phosphate + phosphate</text>
        <dbReference type="Rhea" id="RHEA:15553"/>
        <dbReference type="ChEBI" id="CHEBI:15377"/>
        <dbReference type="ChEBI" id="CHEBI:43474"/>
        <dbReference type="ChEBI" id="CHEBI:58282"/>
        <dbReference type="ChEBI" id="CHEBI:58469"/>
        <dbReference type="EC" id="3.1.3.57"/>
    </reaction>
    <physiologicalReaction direction="left-to-right" evidence="9">
        <dbReference type="Rhea" id="RHEA:15554"/>
    </physiologicalReaction>
</comment>
<dbReference type="PANTHER" id="PTHR43028:SF5">
    <property type="entry name" value="3'(2'),5'-BISPHOSPHATE NUCLEOTIDASE 1"/>
    <property type="match status" value="1"/>
</dbReference>
<evidence type="ECO:0000256" key="14">
    <source>
        <dbReference type="SAM" id="MobiDB-lite"/>
    </source>
</evidence>
<gene>
    <name evidence="15" type="ORF">PAUS00366_LOCUS10381</name>
</gene>
<keyword evidence="3" id="KW-0452">Lithium</keyword>
<evidence type="ECO:0000256" key="7">
    <source>
        <dbReference type="ARBA" id="ARBA00041815"/>
    </source>
</evidence>
<evidence type="ECO:0000256" key="4">
    <source>
        <dbReference type="ARBA" id="ARBA00022723"/>
    </source>
</evidence>
<comment type="similarity">
    <text evidence="1">Belongs to the inositol monophosphatase superfamily.</text>
</comment>
<sequence>MTRRTRTSMMPKTLYGERTLLNTLVRAFTAAATVRTITTGAAAFSTTSAASSFLSKNRQQRSLFIGEERGNLALSNLRQLPYTGFGRTTGTTSSERIIRTMMSVPTSSARPDSDSGESSSSKKSNDGNNGDRCRLKALCVATLRACEAVTPAVDALYRSISKDNDDKNTNNSRSKTTKIKTKADDSIFTIADGLVQYLLAETLLLSVVRDIVGEEDCAVNLTTKPYRIDDFVVPFEFEKIIEQAILGVTSARDGLLQQQDLDTNADALTTTTAAALYPSLTAFIDPIDGTREFSTQKGEQCTICVGFADTETGKPVAGVVYRPLSEPKPTWAAGAESEGYVSSELATGTANDNNDDDDKKGSLLTTNGSISPFLESLIEELDYERTPSGGAGNKMLMLLEGKGTAYIQDRGVSRWDTCAAQAVLEANGGILCRLDRFLEENSNSDNDIRNGYTYRSTEENLDFSPGQARLTKYNAAEGIDINGKKNVNGMVGKPSDVKPYANLCGLLAIGKARNNSQGKAQIFDALKRASLSAPPAYD</sequence>
<dbReference type="PANTHER" id="PTHR43028">
    <property type="entry name" value="3'(2'),5'-BISPHOSPHATE NUCLEOTIDASE 1"/>
    <property type="match status" value="1"/>
</dbReference>
<evidence type="ECO:0000256" key="10">
    <source>
        <dbReference type="ARBA" id="ARBA00044519"/>
    </source>
</evidence>
<comment type="catalytic activity">
    <reaction evidence="8">
        <text>1D-myo-inositol 1,3,4-trisphosphate + H2O = 1D-myo-inositol 3,4-bisphosphate + phosphate</text>
        <dbReference type="Rhea" id="RHEA:70319"/>
        <dbReference type="ChEBI" id="CHEBI:15377"/>
        <dbReference type="ChEBI" id="CHEBI:43474"/>
        <dbReference type="ChEBI" id="CHEBI:58414"/>
        <dbReference type="ChEBI" id="CHEBI:83241"/>
    </reaction>
    <physiologicalReaction direction="left-to-right" evidence="8">
        <dbReference type="Rhea" id="RHEA:70320"/>
    </physiologicalReaction>
</comment>
<comment type="cofactor">
    <cofactor evidence="13">
        <name>Mg(2+)</name>
        <dbReference type="ChEBI" id="CHEBI:18420"/>
    </cofactor>
</comment>
<feature type="region of interest" description="Disordered" evidence="14">
    <location>
        <begin position="102"/>
        <end position="128"/>
    </location>
</feature>
<keyword evidence="5 13" id="KW-0460">Magnesium</keyword>
<dbReference type="Gene3D" id="3.30.540.10">
    <property type="entry name" value="Fructose-1,6-Bisphosphatase, subunit A, domain 1"/>
    <property type="match status" value="1"/>
</dbReference>
<feature type="binding site" evidence="13">
    <location>
        <position position="288"/>
    </location>
    <ligand>
        <name>Mg(2+)</name>
        <dbReference type="ChEBI" id="CHEBI:18420"/>
        <label>1</label>
        <note>catalytic</note>
    </ligand>
</feature>
<dbReference type="PROSITE" id="PS00629">
    <property type="entry name" value="IMP_1"/>
    <property type="match status" value="1"/>
</dbReference>
<dbReference type="AlphaFoldDB" id="A0A7S4AJ64"/>
<evidence type="ECO:0000256" key="11">
    <source>
        <dbReference type="ARBA" id="ARBA00044544"/>
    </source>
</evidence>
<keyword evidence="4 13" id="KW-0479">Metal-binding</keyword>
<evidence type="ECO:0000256" key="5">
    <source>
        <dbReference type="ARBA" id="ARBA00022842"/>
    </source>
</evidence>
<evidence type="ECO:0000256" key="6">
    <source>
        <dbReference type="ARBA" id="ARBA00040342"/>
    </source>
</evidence>
<dbReference type="PROSITE" id="PS00630">
    <property type="entry name" value="IMP_2"/>
    <property type="match status" value="1"/>
</dbReference>
<feature type="binding site" evidence="13">
    <location>
        <position position="285"/>
    </location>
    <ligand>
        <name>Mg(2+)</name>
        <dbReference type="ChEBI" id="CHEBI:18420"/>
        <label>1</label>
        <note>catalytic</note>
    </ligand>
</feature>
<name>A0A7S4AJ64_9STRA</name>
<feature type="binding site" evidence="13">
    <location>
        <position position="287"/>
    </location>
    <ligand>
        <name>Mg(2+)</name>
        <dbReference type="ChEBI" id="CHEBI:18420"/>
        <label>1</label>
        <note>catalytic</note>
    </ligand>
</feature>
<evidence type="ECO:0000256" key="1">
    <source>
        <dbReference type="ARBA" id="ARBA00009759"/>
    </source>
</evidence>
<dbReference type="InterPro" id="IPR050725">
    <property type="entry name" value="CysQ/Inositol_MonoPase"/>
</dbReference>
<dbReference type="Gene3D" id="3.40.190.80">
    <property type="match status" value="1"/>
</dbReference>
<dbReference type="GO" id="GO:0046854">
    <property type="term" value="P:phosphatidylinositol phosphate biosynthetic process"/>
    <property type="evidence" value="ECO:0007669"/>
    <property type="project" value="InterPro"/>
</dbReference>
<feature type="binding site" evidence="13">
    <location>
        <position position="214"/>
    </location>
    <ligand>
        <name>Mg(2+)</name>
        <dbReference type="ChEBI" id="CHEBI:18420"/>
        <label>1</label>
        <note>catalytic</note>
    </ligand>
</feature>
<evidence type="ECO:0000256" key="2">
    <source>
        <dbReference type="ARBA" id="ARBA00012633"/>
    </source>
</evidence>
<evidence type="ECO:0000256" key="9">
    <source>
        <dbReference type="ARBA" id="ARBA00044478"/>
    </source>
</evidence>
<dbReference type="EC" id="3.1.3.57" evidence="10"/>
<reference evidence="15" key="1">
    <citation type="submission" date="2021-01" db="EMBL/GenBank/DDBJ databases">
        <authorList>
            <person name="Corre E."/>
            <person name="Pelletier E."/>
            <person name="Niang G."/>
            <person name="Scheremetjew M."/>
            <person name="Finn R."/>
            <person name="Kale V."/>
            <person name="Holt S."/>
            <person name="Cochrane G."/>
            <person name="Meng A."/>
            <person name="Brown T."/>
            <person name="Cohen L."/>
        </authorList>
    </citation>
    <scope>NUCLEOTIDE SEQUENCE</scope>
    <source>
        <strain evidence="15">10249 10 AB</strain>
    </source>
</reference>
<evidence type="ECO:0000256" key="13">
    <source>
        <dbReference type="PIRSR" id="PIRSR600760-2"/>
    </source>
</evidence>
<evidence type="ECO:0000256" key="3">
    <source>
        <dbReference type="ARBA" id="ARBA00022671"/>
    </source>
</evidence>
<organism evidence="15">
    <name type="scientific">Pseudo-nitzschia australis</name>
    <dbReference type="NCBI Taxonomy" id="44445"/>
    <lineage>
        <taxon>Eukaryota</taxon>
        <taxon>Sar</taxon>
        <taxon>Stramenopiles</taxon>
        <taxon>Ochrophyta</taxon>
        <taxon>Bacillariophyta</taxon>
        <taxon>Bacillariophyceae</taxon>
        <taxon>Bacillariophycidae</taxon>
        <taxon>Bacillariales</taxon>
        <taxon>Bacillariaceae</taxon>
        <taxon>Pseudo-nitzschia</taxon>
    </lineage>
</organism>
<dbReference type="InterPro" id="IPR020583">
    <property type="entry name" value="Inositol_monoP_metal-BS"/>
</dbReference>
<dbReference type="Pfam" id="PF00459">
    <property type="entry name" value="Inositol_P"/>
    <property type="match status" value="1"/>
</dbReference>
<dbReference type="GO" id="GO:0004441">
    <property type="term" value="F:inositol-1,4-bisphosphate 1-phosphatase activity"/>
    <property type="evidence" value="ECO:0007669"/>
    <property type="project" value="UniProtKB-EC"/>
</dbReference>
<evidence type="ECO:0000256" key="8">
    <source>
        <dbReference type="ARBA" id="ARBA00044465"/>
    </source>
</evidence>
<feature type="region of interest" description="Disordered" evidence="14">
    <location>
        <begin position="346"/>
        <end position="365"/>
    </location>
</feature>